<feature type="domain" description="RNA polymerase sigma-70 region 2" evidence="5">
    <location>
        <begin position="24"/>
        <end position="90"/>
    </location>
</feature>
<comment type="similarity">
    <text evidence="1">Belongs to the sigma-70 factor family. ECF subfamily.</text>
</comment>
<evidence type="ECO:0000259" key="5">
    <source>
        <dbReference type="Pfam" id="PF04542"/>
    </source>
</evidence>
<gene>
    <name evidence="6" type="ORF">MNBD_PLANCTO02-1239</name>
</gene>
<accession>A0A3B1D9L7</accession>
<evidence type="ECO:0000313" key="6">
    <source>
        <dbReference type="EMBL" id="VAX37452.1"/>
    </source>
</evidence>
<dbReference type="EMBL" id="UOGL01000122">
    <property type="protein sequence ID" value="VAX37452.1"/>
    <property type="molecule type" value="Genomic_DNA"/>
</dbReference>
<keyword evidence="4" id="KW-0804">Transcription</keyword>
<dbReference type="InterPro" id="IPR039425">
    <property type="entry name" value="RNA_pol_sigma-70-like"/>
</dbReference>
<protein>
    <recommendedName>
        <fullName evidence="5">RNA polymerase sigma-70 region 2 domain-containing protein</fullName>
    </recommendedName>
</protein>
<organism evidence="6">
    <name type="scientific">hydrothermal vent metagenome</name>
    <dbReference type="NCBI Taxonomy" id="652676"/>
    <lineage>
        <taxon>unclassified sequences</taxon>
        <taxon>metagenomes</taxon>
        <taxon>ecological metagenomes</taxon>
    </lineage>
</organism>
<dbReference type="InterPro" id="IPR007627">
    <property type="entry name" value="RNA_pol_sigma70_r2"/>
</dbReference>
<dbReference type="SUPFAM" id="SSF88659">
    <property type="entry name" value="Sigma3 and sigma4 domains of RNA polymerase sigma factors"/>
    <property type="match status" value="1"/>
</dbReference>
<dbReference type="InterPro" id="IPR014284">
    <property type="entry name" value="RNA_pol_sigma-70_dom"/>
</dbReference>
<dbReference type="GO" id="GO:0016987">
    <property type="term" value="F:sigma factor activity"/>
    <property type="evidence" value="ECO:0007669"/>
    <property type="project" value="UniProtKB-KW"/>
</dbReference>
<dbReference type="NCBIfam" id="TIGR02989">
    <property type="entry name" value="Sig-70_gvs1"/>
    <property type="match status" value="1"/>
</dbReference>
<proteinExistence type="inferred from homology"/>
<dbReference type="NCBIfam" id="TIGR02937">
    <property type="entry name" value="sigma70-ECF"/>
    <property type="match status" value="1"/>
</dbReference>
<evidence type="ECO:0000256" key="4">
    <source>
        <dbReference type="ARBA" id="ARBA00023163"/>
    </source>
</evidence>
<dbReference type="AlphaFoldDB" id="A0A3B1D9L7"/>
<dbReference type="Pfam" id="PF04542">
    <property type="entry name" value="Sigma70_r2"/>
    <property type="match status" value="1"/>
</dbReference>
<dbReference type="PANTHER" id="PTHR43133">
    <property type="entry name" value="RNA POLYMERASE ECF-TYPE SIGMA FACTO"/>
    <property type="match status" value="1"/>
</dbReference>
<keyword evidence="2" id="KW-0805">Transcription regulation</keyword>
<evidence type="ECO:0000256" key="3">
    <source>
        <dbReference type="ARBA" id="ARBA00023082"/>
    </source>
</evidence>
<dbReference type="InterPro" id="IPR014331">
    <property type="entry name" value="RNA_pol_sigma70_ECF_RHOBA"/>
</dbReference>
<name>A0A3B1D9L7_9ZZZZ</name>
<reference evidence="6" key="1">
    <citation type="submission" date="2018-06" db="EMBL/GenBank/DDBJ databases">
        <authorList>
            <person name="Zhirakovskaya E."/>
        </authorList>
    </citation>
    <scope>NUCLEOTIDE SEQUENCE</scope>
</reference>
<keyword evidence="3" id="KW-0731">Sigma factor</keyword>
<evidence type="ECO:0000256" key="2">
    <source>
        <dbReference type="ARBA" id="ARBA00023015"/>
    </source>
</evidence>
<dbReference type="Gene3D" id="1.10.1740.10">
    <property type="match status" value="1"/>
</dbReference>
<dbReference type="GO" id="GO:0006352">
    <property type="term" value="P:DNA-templated transcription initiation"/>
    <property type="evidence" value="ECO:0007669"/>
    <property type="project" value="InterPro"/>
</dbReference>
<dbReference type="InterPro" id="IPR013325">
    <property type="entry name" value="RNA_pol_sigma_r2"/>
</dbReference>
<dbReference type="PANTHER" id="PTHR43133:SF51">
    <property type="entry name" value="RNA POLYMERASE SIGMA FACTOR"/>
    <property type="match status" value="1"/>
</dbReference>
<evidence type="ECO:0000256" key="1">
    <source>
        <dbReference type="ARBA" id="ARBA00010641"/>
    </source>
</evidence>
<sequence>MTNPTNQNHQDENREKATEFVWHYTMHSRRIYTYVYSLVFDRSDADDIYQDVGILLWEKFDQFEKGSNFAAWACKIAWLKVLEYRRKKKRLPAVLDQAVLERLSSKFEGSYQKADAERDALENCLAKLSEKDSQLIIERYQKEGSPQQLALNRGQAVERVYTSLKRIRRTLLECVTRTLSGEASP</sequence>
<dbReference type="InterPro" id="IPR013324">
    <property type="entry name" value="RNA_pol_sigma_r3/r4-like"/>
</dbReference>
<dbReference type="SUPFAM" id="SSF88946">
    <property type="entry name" value="Sigma2 domain of RNA polymerase sigma factors"/>
    <property type="match status" value="1"/>
</dbReference>